<dbReference type="AlphaFoldDB" id="A0A024UGJ8"/>
<protein>
    <submittedName>
        <fullName evidence="1">Uncharacterized protein</fullName>
    </submittedName>
</protein>
<dbReference type="GeneID" id="20080343"/>
<evidence type="ECO:0000313" key="1">
    <source>
        <dbReference type="EMBL" id="ETW05541.1"/>
    </source>
</evidence>
<organism evidence="1">
    <name type="scientific">Aphanomyces invadans</name>
    <dbReference type="NCBI Taxonomy" id="157072"/>
    <lineage>
        <taxon>Eukaryota</taxon>
        <taxon>Sar</taxon>
        <taxon>Stramenopiles</taxon>
        <taxon>Oomycota</taxon>
        <taxon>Saprolegniomycetes</taxon>
        <taxon>Saprolegniales</taxon>
        <taxon>Verrucalvaceae</taxon>
        <taxon>Aphanomyces</taxon>
    </lineage>
</organism>
<sequence>MCERELSSPVATSSGRILRLITKRLTEEQRDELDRPLSGEELASAIKTMHPGKPPGLDAFKKAIPKPEIVVV</sequence>
<dbReference type="VEuPathDB" id="FungiDB:H310_03293"/>
<accession>A0A024UGJ8</accession>
<dbReference type="OrthoDB" id="1436205at2759"/>
<gene>
    <name evidence="1" type="ORF">H310_03293</name>
</gene>
<dbReference type="RefSeq" id="XP_008865318.1">
    <property type="nucleotide sequence ID" value="XM_008867096.1"/>
</dbReference>
<proteinExistence type="predicted"/>
<dbReference type="EMBL" id="KI913956">
    <property type="protein sequence ID" value="ETW05541.1"/>
    <property type="molecule type" value="Genomic_DNA"/>
</dbReference>
<name>A0A024UGJ8_9STRA</name>
<reference evidence="1" key="1">
    <citation type="submission" date="2013-12" db="EMBL/GenBank/DDBJ databases">
        <title>The Genome Sequence of Aphanomyces invadans NJM9701.</title>
        <authorList>
            <consortium name="The Broad Institute Genomics Platform"/>
            <person name="Russ C."/>
            <person name="Tyler B."/>
            <person name="van West P."/>
            <person name="Dieguez-Uribeondo J."/>
            <person name="Young S.K."/>
            <person name="Zeng Q."/>
            <person name="Gargeya S."/>
            <person name="Fitzgerald M."/>
            <person name="Abouelleil A."/>
            <person name="Alvarado L."/>
            <person name="Chapman S.B."/>
            <person name="Gainer-Dewar J."/>
            <person name="Goldberg J."/>
            <person name="Griggs A."/>
            <person name="Gujja S."/>
            <person name="Hansen M."/>
            <person name="Howarth C."/>
            <person name="Imamovic A."/>
            <person name="Ireland A."/>
            <person name="Larimer J."/>
            <person name="McCowan C."/>
            <person name="Murphy C."/>
            <person name="Pearson M."/>
            <person name="Poon T.W."/>
            <person name="Priest M."/>
            <person name="Roberts A."/>
            <person name="Saif S."/>
            <person name="Shea T."/>
            <person name="Sykes S."/>
            <person name="Wortman J."/>
            <person name="Nusbaum C."/>
            <person name="Birren B."/>
        </authorList>
    </citation>
    <scope>NUCLEOTIDE SEQUENCE [LARGE SCALE GENOMIC DNA]</scope>
    <source>
        <strain evidence="1">NJM9701</strain>
    </source>
</reference>